<dbReference type="GO" id="GO:0005737">
    <property type="term" value="C:cytoplasm"/>
    <property type="evidence" value="ECO:0007669"/>
    <property type="project" value="TreeGrafter"/>
</dbReference>
<dbReference type="GO" id="GO:0005524">
    <property type="term" value="F:ATP binding"/>
    <property type="evidence" value="ECO:0007669"/>
    <property type="project" value="InterPro"/>
</dbReference>
<evidence type="ECO:0000313" key="3">
    <source>
        <dbReference type="Proteomes" id="UP000022910"/>
    </source>
</evidence>
<dbReference type="HOGENOM" id="CLU_000288_7_34_1"/>
<dbReference type="Gene3D" id="1.10.510.10">
    <property type="entry name" value="Transferase(Phosphotransferase) domain 1"/>
    <property type="match status" value="1"/>
</dbReference>
<dbReference type="Proteomes" id="UP000022910">
    <property type="component" value="Unassembled WGS sequence"/>
</dbReference>
<dbReference type="OrthoDB" id="2364754at2759"/>
<dbReference type="GO" id="GO:0004672">
    <property type="term" value="F:protein kinase activity"/>
    <property type="evidence" value="ECO:0007669"/>
    <property type="project" value="InterPro"/>
</dbReference>
<dbReference type="PROSITE" id="PS50011">
    <property type="entry name" value="PROTEIN_KINASE_DOM"/>
    <property type="match status" value="1"/>
</dbReference>
<accession>A0A015JYQ8</accession>
<dbReference type="PRINTS" id="PR00109">
    <property type="entry name" value="TYRKINASE"/>
</dbReference>
<comment type="caution">
    <text evidence="2">The sequence shown here is derived from an EMBL/GenBank/DDBJ whole genome shotgun (WGS) entry which is preliminary data.</text>
</comment>
<dbReference type="STRING" id="1432141.A0A015JYQ8"/>
<evidence type="ECO:0000259" key="1">
    <source>
        <dbReference type="PROSITE" id="PS50011"/>
    </source>
</evidence>
<dbReference type="GO" id="GO:0007165">
    <property type="term" value="P:signal transduction"/>
    <property type="evidence" value="ECO:0007669"/>
    <property type="project" value="TreeGrafter"/>
</dbReference>
<dbReference type="InterPro" id="IPR050167">
    <property type="entry name" value="Ser_Thr_protein_kinase"/>
</dbReference>
<evidence type="ECO:0000313" key="2">
    <source>
        <dbReference type="EMBL" id="EXX74647.1"/>
    </source>
</evidence>
<dbReference type="PANTHER" id="PTHR23257">
    <property type="entry name" value="SERINE-THREONINE PROTEIN KINASE"/>
    <property type="match status" value="1"/>
</dbReference>
<dbReference type="AlphaFoldDB" id="A0A015JYQ8"/>
<feature type="domain" description="Protein kinase" evidence="1">
    <location>
        <begin position="50"/>
        <end position="333"/>
    </location>
</feature>
<protein>
    <submittedName>
        <fullName evidence="2">Cmk1p</fullName>
    </submittedName>
</protein>
<dbReference type="SUPFAM" id="SSF56112">
    <property type="entry name" value="Protein kinase-like (PK-like)"/>
    <property type="match status" value="1"/>
</dbReference>
<reference evidence="2 3" key="1">
    <citation type="submission" date="2014-02" db="EMBL/GenBank/DDBJ databases">
        <title>Single nucleus genome sequencing reveals high similarity among nuclei of an endomycorrhizal fungus.</title>
        <authorList>
            <person name="Lin K."/>
            <person name="Geurts R."/>
            <person name="Zhang Z."/>
            <person name="Limpens E."/>
            <person name="Saunders D.G."/>
            <person name="Mu D."/>
            <person name="Pang E."/>
            <person name="Cao H."/>
            <person name="Cha H."/>
            <person name="Lin T."/>
            <person name="Zhou Q."/>
            <person name="Shang Y."/>
            <person name="Li Y."/>
            <person name="Ivanov S."/>
            <person name="Sharma T."/>
            <person name="Velzen R.V."/>
            <person name="Ruijter N.D."/>
            <person name="Aanen D.K."/>
            <person name="Win J."/>
            <person name="Kamoun S."/>
            <person name="Bisseling T."/>
            <person name="Huang S."/>
        </authorList>
    </citation>
    <scope>NUCLEOTIDE SEQUENCE [LARGE SCALE GENOMIC DNA]</scope>
    <source>
        <strain evidence="3">DAOM197198w</strain>
    </source>
</reference>
<dbReference type="EMBL" id="JEMT01012765">
    <property type="protein sequence ID" value="EXX74647.1"/>
    <property type="molecule type" value="Genomic_DNA"/>
</dbReference>
<keyword evidence="3" id="KW-1185">Reference proteome</keyword>
<dbReference type="InterPro" id="IPR011009">
    <property type="entry name" value="Kinase-like_dom_sf"/>
</dbReference>
<sequence length="447" mass="51895">METLPAENVTFILPFSNELHTCNNKVIDEFIKYTHSNMNGKMEFVPYDKFKDIKFITEGGFSKIYKAIWVDGPRDWSAPPPYRSGKMTVALKELSNSSNINSKELNELMIFYNYATNNKNKKGYTYHDHFHYINKYFGITQNPITQNFMIITKYYESGDLRNHITNDFYNISWFRKLIKLQYILNGLKNMHEANIIHRDYHSGNILVATGETPITSDLGISKSATEPLNDDEEEIYGIIPYVAPEIFQGRKYTKASDIYSFGMIMWELMTGRRPFWDKVHDSELIIEICYGLRPPIITNAPEGYTELMKECWHSEPDKRPTANNLLSKVKIMFDNEIKNILYCKNPTKIIESPDIGPVTTNNPGAIYKSRPLSEMIKSAASTINLKSLNITLEIDKSFFKIKDKRKFGDLTEDYDENDKIIKKAKFFENNGYSTIELVFDIDNNNRK</sequence>
<name>A0A015JYQ8_RHIIW</name>
<proteinExistence type="predicted"/>
<organism evidence="2 3">
    <name type="scientific">Rhizophagus irregularis (strain DAOM 197198w)</name>
    <name type="common">Glomus intraradices</name>
    <dbReference type="NCBI Taxonomy" id="1432141"/>
    <lineage>
        <taxon>Eukaryota</taxon>
        <taxon>Fungi</taxon>
        <taxon>Fungi incertae sedis</taxon>
        <taxon>Mucoromycota</taxon>
        <taxon>Glomeromycotina</taxon>
        <taxon>Glomeromycetes</taxon>
        <taxon>Glomerales</taxon>
        <taxon>Glomeraceae</taxon>
        <taxon>Rhizophagus</taxon>
    </lineage>
</organism>
<dbReference type="PANTHER" id="PTHR23257:SF963">
    <property type="entry name" value="AT08303P"/>
    <property type="match status" value="1"/>
</dbReference>
<dbReference type="InterPro" id="IPR001245">
    <property type="entry name" value="Ser-Thr/Tyr_kinase_cat_dom"/>
</dbReference>
<gene>
    <name evidence="2" type="ORF">RirG_049190</name>
</gene>
<dbReference type="InterPro" id="IPR000719">
    <property type="entry name" value="Prot_kinase_dom"/>
</dbReference>
<dbReference type="Pfam" id="PF07714">
    <property type="entry name" value="PK_Tyr_Ser-Thr"/>
    <property type="match status" value="1"/>
</dbReference>